<feature type="region of interest" description="Disordered" evidence="1">
    <location>
        <begin position="91"/>
        <end position="132"/>
    </location>
</feature>
<feature type="compositionally biased region" description="Acidic residues" evidence="1">
    <location>
        <begin position="121"/>
        <end position="132"/>
    </location>
</feature>
<dbReference type="EMBL" id="QKWP01000704">
    <property type="protein sequence ID" value="RIB16057.1"/>
    <property type="molecule type" value="Genomic_DNA"/>
</dbReference>
<sequence length="211" mass="25244">MVYYYQAWFLEPPTILLLELQEYMDRKYPFDNNTYLQFQGDVLHYWQFLYDEKKKYYFKKVVAMTQLRTEILQNRKSKEISKVRENFHNTNTTTLLPRENSDSLSEVQKESSNDCNFYNVSDDEDTEEDEEEGDIVSVTGWKALVNRWIALLEDEFQQETEDDEDDEDYEDEELELKRIGETHPADDNNSKWLLQDLFEDSLGAPAYLSML</sequence>
<reference evidence="2 3" key="1">
    <citation type="submission" date="2018-06" db="EMBL/GenBank/DDBJ databases">
        <title>Comparative genomics reveals the genomic features of Rhizophagus irregularis, R. cerebriforme, R. diaphanum and Gigaspora rosea, and their symbiotic lifestyle signature.</title>
        <authorList>
            <person name="Morin E."/>
            <person name="San Clemente H."/>
            <person name="Chen E.C.H."/>
            <person name="De La Providencia I."/>
            <person name="Hainaut M."/>
            <person name="Kuo A."/>
            <person name="Kohler A."/>
            <person name="Murat C."/>
            <person name="Tang N."/>
            <person name="Roy S."/>
            <person name="Loubradou J."/>
            <person name="Henrissat B."/>
            <person name="Grigoriev I.V."/>
            <person name="Corradi N."/>
            <person name="Roux C."/>
            <person name="Martin F.M."/>
        </authorList>
    </citation>
    <scope>NUCLEOTIDE SEQUENCE [LARGE SCALE GENOMIC DNA]</scope>
    <source>
        <strain evidence="2 3">DAOM 194757</strain>
    </source>
</reference>
<dbReference type="Proteomes" id="UP000266673">
    <property type="component" value="Unassembled WGS sequence"/>
</dbReference>
<feature type="region of interest" description="Disordered" evidence="1">
    <location>
        <begin position="156"/>
        <end position="189"/>
    </location>
</feature>
<name>A0A397V3W5_9GLOM</name>
<gene>
    <name evidence="2" type="ORF">C2G38_2091875</name>
</gene>
<comment type="caution">
    <text evidence="2">The sequence shown here is derived from an EMBL/GenBank/DDBJ whole genome shotgun (WGS) entry which is preliminary data.</text>
</comment>
<protein>
    <submittedName>
        <fullName evidence="2">Uncharacterized protein</fullName>
    </submittedName>
</protein>
<feature type="compositionally biased region" description="Acidic residues" evidence="1">
    <location>
        <begin position="156"/>
        <end position="174"/>
    </location>
</feature>
<dbReference type="AlphaFoldDB" id="A0A397V3W5"/>
<organism evidence="2 3">
    <name type="scientific">Gigaspora rosea</name>
    <dbReference type="NCBI Taxonomy" id="44941"/>
    <lineage>
        <taxon>Eukaryota</taxon>
        <taxon>Fungi</taxon>
        <taxon>Fungi incertae sedis</taxon>
        <taxon>Mucoromycota</taxon>
        <taxon>Glomeromycotina</taxon>
        <taxon>Glomeromycetes</taxon>
        <taxon>Diversisporales</taxon>
        <taxon>Gigasporaceae</taxon>
        <taxon>Gigaspora</taxon>
    </lineage>
</organism>
<proteinExistence type="predicted"/>
<evidence type="ECO:0000313" key="2">
    <source>
        <dbReference type="EMBL" id="RIB16057.1"/>
    </source>
</evidence>
<accession>A0A397V3W5</accession>
<dbReference type="STRING" id="44941.A0A397V3W5"/>
<evidence type="ECO:0000256" key="1">
    <source>
        <dbReference type="SAM" id="MobiDB-lite"/>
    </source>
</evidence>
<feature type="compositionally biased region" description="Basic and acidic residues" evidence="1">
    <location>
        <begin position="175"/>
        <end position="189"/>
    </location>
</feature>
<keyword evidence="3" id="KW-1185">Reference proteome</keyword>
<evidence type="ECO:0000313" key="3">
    <source>
        <dbReference type="Proteomes" id="UP000266673"/>
    </source>
</evidence>